<dbReference type="EMBL" id="BPLF01000002">
    <property type="protein sequence ID" value="GIX63514.1"/>
    <property type="molecule type" value="Genomic_DNA"/>
</dbReference>
<evidence type="ECO:0000313" key="7">
    <source>
        <dbReference type="Proteomes" id="UP001497744"/>
    </source>
</evidence>
<evidence type="ECO:0000256" key="4">
    <source>
        <dbReference type="ARBA" id="ARBA00023329"/>
    </source>
</evidence>
<comment type="subcellular location">
    <subcellularLocation>
        <location evidence="1">Cytoplasmic vesicle</location>
    </subcellularLocation>
    <subcellularLocation>
        <location evidence="2">Golgi apparatus</location>
    </subcellularLocation>
</comment>
<dbReference type="PANTHER" id="PTHR21514:SF0">
    <property type="entry name" value="AP-4 COMPLEX ACCESSORY SUBUNIT TEPSIN"/>
    <property type="match status" value="1"/>
</dbReference>
<dbReference type="GO" id="GO:0031410">
    <property type="term" value="C:cytoplasmic vesicle"/>
    <property type="evidence" value="ECO:0007669"/>
    <property type="project" value="UniProtKB-SubCell"/>
</dbReference>
<dbReference type="GO" id="GO:0032588">
    <property type="term" value="C:trans-Golgi network membrane"/>
    <property type="evidence" value="ECO:0007669"/>
    <property type="project" value="TreeGrafter"/>
</dbReference>
<accession>A0AAV4LUN3</accession>
<dbReference type="InterPro" id="IPR008942">
    <property type="entry name" value="ENTH_VHS"/>
</dbReference>
<dbReference type="AlphaFoldDB" id="A0AAV4LUN3"/>
<dbReference type="InterPro" id="IPR035802">
    <property type="entry name" value="ENTH/VHS_tepsin"/>
</dbReference>
<feature type="compositionally biased region" description="Low complexity" evidence="5">
    <location>
        <begin position="1"/>
        <end position="21"/>
    </location>
</feature>
<keyword evidence="3" id="KW-0333">Golgi apparatus</keyword>
<evidence type="ECO:0000256" key="5">
    <source>
        <dbReference type="SAM" id="MobiDB-lite"/>
    </source>
</evidence>
<evidence type="ECO:0000256" key="1">
    <source>
        <dbReference type="ARBA" id="ARBA00004541"/>
    </source>
</evidence>
<dbReference type="RefSeq" id="XP_067715583.1">
    <property type="nucleotide sequence ID" value="XM_067859482.1"/>
</dbReference>
<dbReference type="InterPro" id="IPR039273">
    <property type="entry name" value="TEPSIN"/>
</dbReference>
<name>A0AAV4LUN3_BABCB</name>
<dbReference type="Proteomes" id="UP001497744">
    <property type="component" value="Unassembled WGS sequence"/>
</dbReference>
<keyword evidence="4" id="KW-0968">Cytoplasmic vesicle</keyword>
<protein>
    <recommendedName>
        <fullName evidence="8">ENTH domain-containing protein</fullName>
    </recommendedName>
</protein>
<keyword evidence="7" id="KW-1185">Reference proteome</keyword>
<organism evidence="6 7">
    <name type="scientific">Babesia caballi</name>
    <dbReference type="NCBI Taxonomy" id="5871"/>
    <lineage>
        <taxon>Eukaryota</taxon>
        <taxon>Sar</taxon>
        <taxon>Alveolata</taxon>
        <taxon>Apicomplexa</taxon>
        <taxon>Aconoidasida</taxon>
        <taxon>Piroplasmida</taxon>
        <taxon>Babesiidae</taxon>
        <taxon>Babesia</taxon>
    </lineage>
</organism>
<evidence type="ECO:0000256" key="2">
    <source>
        <dbReference type="ARBA" id="ARBA00004555"/>
    </source>
</evidence>
<evidence type="ECO:0000313" key="6">
    <source>
        <dbReference type="EMBL" id="GIX63514.1"/>
    </source>
</evidence>
<sequence length="632" mass="66118">MAQQESLSSAQRSLLSRATSATSEPTPGYVYKDITDMVMKDPAILPTVEDYLLHKLVRNEPYIKFKCLKLLKNLCVRLPHEFNRNKVCQNHAVMEARNYKAPHSEYNGDYLCHMVRNEVEDLLKAVYGQQGTAAAGAPPSVGGQNPMVGFGNMPAAQQSATNGFAKMGGATPSGYHGPSGVATGFGNTTVGSGGFGNTGFGSKPSSSGTGFGNTAFGNAVASGTKGYGSGGFGSTGFGNSPGSSSAGFGNSGYSSATGVGNMGGFGSGVPQTSSIKSSGSGAFKLITDVAKYLPNVVMDKIGRVGSAFSSTTPEQYAQRVAPMPGMHQTGVQSAYVGGFAADHQARGQQAFGQAVVPERTLLPTLIPDTTVQRSAADDISGEAEVKLVKDVLTFSGVKVTPSQQILDDFLARLKDLNVRYVVDELLRSVNNRANKWQLQLRILCVFEALLLRASMGQDVVSHLTAELEPILGKCREEGQLKNKAERLIQLLGNAESASAGVTKLISFGSSAHVTSQATSAGETAVPLDLFGGPAAKEEGGKAAEPLRSVPSDFTNAAFDIMDSFTPISSVRTPQAAQANKASQADAVDDLFNFDKLTVGPSKSRAASTEEDLFAALDSGAFQPQARGSTDLI</sequence>
<evidence type="ECO:0008006" key="8">
    <source>
        <dbReference type="Google" id="ProtNLM"/>
    </source>
</evidence>
<evidence type="ECO:0000256" key="3">
    <source>
        <dbReference type="ARBA" id="ARBA00023034"/>
    </source>
</evidence>
<comment type="caution">
    <text evidence="6">The sequence shown here is derived from an EMBL/GenBank/DDBJ whole genome shotgun (WGS) entry which is preliminary data.</text>
</comment>
<gene>
    <name evidence="6" type="ORF">BcabD6B2_29490</name>
</gene>
<proteinExistence type="predicted"/>
<dbReference type="Gene3D" id="1.25.40.90">
    <property type="match status" value="1"/>
</dbReference>
<reference evidence="6 7" key="1">
    <citation type="submission" date="2021-06" db="EMBL/GenBank/DDBJ databases">
        <title>Genome sequence of Babesia caballi.</title>
        <authorList>
            <person name="Yamagishi J."/>
            <person name="Kidaka T."/>
            <person name="Ochi A."/>
        </authorList>
    </citation>
    <scope>NUCLEOTIDE SEQUENCE [LARGE SCALE GENOMIC DNA]</scope>
    <source>
        <strain evidence="6">USDA-D6B2</strain>
    </source>
</reference>
<dbReference type="GeneID" id="94194995"/>
<dbReference type="CDD" id="cd03572">
    <property type="entry name" value="ENTH_like_Tepsin"/>
    <property type="match status" value="1"/>
</dbReference>
<feature type="region of interest" description="Disordered" evidence="5">
    <location>
        <begin position="1"/>
        <end position="24"/>
    </location>
</feature>
<dbReference type="PANTHER" id="PTHR21514">
    <property type="entry name" value="AP-4 COMPLEX ACCESSORY SUBUNIT TEPSIN"/>
    <property type="match status" value="1"/>
</dbReference>